<protein>
    <submittedName>
        <fullName evidence="3 4">Uncharacterized protein</fullName>
    </submittedName>
</protein>
<dbReference type="WBParaSite" id="TCONS_00003168.p1">
    <property type="protein sequence ID" value="TCONS_00003168.p1"/>
    <property type="gene ID" value="XLOC_002918"/>
</dbReference>
<feature type="region of interest" description="Disordered" evidence="1">
    <location>
        <begin position="154"/>
        <end position="199"/>
    </location>
</feature>
<accession>A0A0K0ERW7</accession>
<feature type="compositionally biased region" description="Basic and acidic residues" evidence="1">
    <location>
        <begin position="92"/>
        <end position="102"/>
    </location>
</feature>
<dbReference type="WBParaSite" id="SSTP_0001219700.1">
    <property type="protein sequence ID" value="SSTP_0001219700.1"/>
    <property type="gene ID" value="SSTP_0001219700"/>
</dbReference>
<dbReference type="AlphaFoldDB" id="A0A0K0ERW7"/>
<evidence type="ECO:0000256" key="1">
    <source>
        <dbReference type="SAM" id="MobiDB-lite"/>
    </source>
</evidence>
<name>A0A0K0ERW7_STRER</name>
<sequence>MSADNSTKNDDEVKLAKFIRDSLRISENLSQNLKYCIERKSTKIRRLNSSIKNSQNSLKKKSKRSRKVKNSISGKRRLSKNSKNKKRGSKSTSDKSKEDRKSQIRRGLPTAFHGELKIGTSYDNGKPKISMRCNPRNIFNSCNDSSLGSDFENFNSDKSSKSCSRMSSTDTDKSKKSSSAKRTKNNKKNLKEKSSNEVSCKKNVKRNILKKTPHVFDPLNSEDTYPNIVRSPVTSSSVTSIIPYNNKKSQNKDLRKNENSYKEIPGPHVGYLIKNFKKNKKTGIDEAIFDIIFDLSINVDKNKKVIPLNIIANFATNKNPVVATNGIIFEQE</sequence>
<evidence type="ECO:0000313" key="2">
    <source>
        <dbReference type="Proteomes" id="UP000035681"/>
    </source>
</evidence>
<keyword evidence="2" id="KW-1185">Reference proteome</keyword>
<feature type="compositionally biased region" description="Low complexity" evidence="1">
    <location>
        <begin position="47"/>
        <end position="57"/>
    </location>
</feature>
<dbReference type="Proteomes" id="UP000035681">
    <property type="component" value="Unplaced"/>
</dbReference>
<proteinExistence type="predicted"/>
<evidence type="ECO:0000313" key="4">
    <source>
        <dbReference type="WBParaSite" id="TCONS_00003168.p1"/>
    </source>
</evidence>
<evidence type="ECO:0000313" key="3">
    <source>
        <dbReference type="WBParaSite" id="SSTP_0001219700.1"/>
    </source>
</evidence>
<reference evidence="3" key="1">
    <citation type="submission" date="2015-08" db="UniProtKB">
        <authorList>
            <consortium name="WormBaseParasite"/>
        </authorList>
    </citation>
    <scope>IDENTIFICATION</scope>
</reference>
<organism evidence="3">
    <name type="scientific">Strongyloides stercoralis</name>
    <name type="common">Threadworm</name>
    <dbReference type="NCBI Taxonomy" id="6248"/>
    <lineage>
        <taxon>Eukaryota</taxon>
        <taxon>Metazoa</taxon>
        <taxon>Ecdysozoa</taxon>
        <taxon>Nematoda</taxon>
        <taxon>Chromadorea</taxon>
        <taxon>Rhabditida</taxon>
        <taxon>Tylenchina</taxon>
        <taxon>Panagrolaimomorpha</taxon>
        <taxon>Strongyloidoidea</taxon>
        <taxon>Strongyloididae</taxon>
        <taxon>Strongyloides</taxon>
    </lineage>
</organism>
<feature type="region of interest" description="Disordered" evidence="1">
    <location>
        <begin position="44"/>
        <end position="128"/>
    </location>
</feature>
<feature type="compositionally biased region" description="Basic residues" evidence="1">
    <location>
        <begin position="176"/>
        <end position="188"/>
    </location>
</feature>
<feature type="compositionally biased region" description="Basic residues" evidence="1">
    <location>
        <begin position="58"/>
        <end position="89"/>
    </location>
</feature>